<evidence type="ECO:0000259" key="6">
    <source>
        <dbReference type="Pfam" id="PF00535"/>
    </source>
</evidence>
<name>A0A062VMT0_9PROT</name>
<evidence type="ECO:0000256" key="4">
    <source>
        <dbReference type="ARBA" id="ARBA00022679"/>
    </source>
</evidence>
<evidence type="ECO:0000256" key="1">
    <source>
        <dbReference type="ARBA" id="ARBA00004236"/>
    </source>
</evidence>
<reference evidence="7 8" key="1">
    <citation type="journal article" date="2014" name="Antonie Van Leeuwenhoek">
        <title>Hyphomonas beringensis sp. nov. and Hyphomonas chukchiensis sp. nov., isolated from surface seawater of the Bering Sea and Chukchi Sea.</title>
        <authorList>
            <person name="Li C."/>
            <person name="Lai Q."/>
            <person name="Li G."/>
            <person name="Dong C."/>
            <person name="Wang J."/>
            <person name="Liao Y."/>
            <person name="Shao Z."/>
        </authorList>
    </citation>
    <scope>NUCLEOTIDE SEQUENCE [LARGE SCALE GENOMIC DNA]</scope>
    <source>
        <strain evidence="7 8">PS728</strain>
    </source>
</reference>
<keyword evidence="3" id="KW-0328">Glycosyltransferase</keyword>
<evidence type="ECO:0000313" key="8">
    <source>
        <dbReference type="Proteomes" id="UP000027100"/>
    </source>
</evidence>
<keyword evidence="4 7" id="KW-0808">Transferase</keyword>
<keyword evidence="5" id="KW-0472">Membrane</keyword>
<accession>A0A062VMT0</accession>
<sequence length="339" mass="36849">MHAPGVVISIPVRNEAELLPRLIDALAGQDICPSVFAVLFLFDSCHDESVSVASAAQETCGFRMMQAHLPDGPPNAGGARRAACRHALQSVPEAQFLLTTDADTAPSPDWIRRNLAALEETDVVAGRICRENAADLPLRCRQETYLERLHGLRRFLDPVAHDPYPSHPSLGGASLAFRRKTYEALGGFPAISTGEDTALVAEARLQGWRVRHDRSVHVLTSARTLGRAQAGLSCELAAFPATAEAILVPDPDAAVIHYQWHNWLRRQVMGVGPLTLPAEFNLAISPARLSELRKAAPNSDAFVEAVIFETYKLPELSLDRAEQRLAQLEAALLPKAEAA</sequence>
<dbReference type="PANTHER" id="PTHR43646:SF2">
    <property type="entry name" value="GLYCOSYLTRANSFERASE 2-LIKE DOMAIN-CONTAINING PROTEIN"/>
    <property type="match status" value="1"/>
</dbReference>
<dbReference type="Pfam" id="PF00535">
    <property type="entry name" value="Glycos_transf_2"/>
    <property type="match status" value="1"/>
</dbReference>
<evidence type="ECO:0000256" key="5">
    <source>
        <dbReference type="ARBA" id="ARBA00023136"/>
    </source>
</evidence>
<dbReference type="SUPFAM" id="SSF53448">
    <property type="entry name" value="Nucleotide-diphospho-sugar transferases"/>
    <property type="match status" value="1"/>
</dbReference>
<evidence type="ECO:0000313" key="7">
    <source>
        <dbReference type="EMBL" id="KCZ99482.1"/>
    </source>
</evidence>
<dbReference type="RefSeq" id="WP_051612355.1">
    <property type="nucleotide sequence ID" value="NZ_ARYM01000005.1"/>
</dbReference>
<dbReference type="GO" id="GO:0005886">
    <property type="term" value="C:plasma membrane"/>
    <property type="evidence" value="ECO:0007669"/>
    <property type="project" value="UniProtKB-SubCell"/>
</dbReference>
<feature type="domain" description="Glycosyltransferase 2-like" evidence="6">
    <location>
        <begin position="9"/>
        <end position="150"/>
    </location>
</feature>
<proteinExistence type="predicted"/>
<dbReference type="PANTHER" id="PTHR43646">
    <property type="entry name" value="GLYCOSYLTRANSFERASE"/>
    <property type="match status" value="1"/>
</dbReference>
<dbReference type="PATRIC" id="fig|1280954.3.peg.1240"/>
<gene>
    <name evidence="7" type="ORF">HPO_06082</name>
</gene>
<comment type="caution">
    <text evidence="7">The sequence shown here is derived from an EMBL/GenBank/DDBJ whole genome shotgun (WGS) entry which is preliminary data.</text>
</comment>
<dbReference type="EMBL" id="ARYM01000005">
    <property type="protein sequence ID" value="KCZ99482.1"/>
    <property type="molecule type" value="Genomic_DNA"/>
</dbReference>
<dbReference type="OrthoDB" id="8416156at2"/>
<dbReference type="Proteomes" id="UP000027100">
    <property type="component" value="Unassembled WGS sequence"/>
</dbReference>
<keyword evidence="2" id="KW-1003">Cell membrane</keyword>
<evidence type="ECO:0000256" key="3">
    <source>
        <dbReference type="ARBA" id="ARBA00022676"/>
    </source>
</evidence>
<dbReference type="Gene3D" id="3.90.550.10">
    <property type="entry name" value="Spore Coat Polysaccharide Biosynthesis Protein SpsA, Chain A"/>
    <property type="match status" value="1"/>
</dbReference>
<dbReference type="GO" id="GO:0016757">
    <property type="term" value="F:glycosyltransferase activity"/>
    <property type="evidence" value="ECO:0007669"/>
    <property type="project" value="UniProtKB-KW"/>
</dbReference>
<dbReference type="InterPro" id="IPR001173">
    <property type="entry name" value="Glyco_trans_2-like"/>
</dbReference>
<dbReference type="AlphaFoldDB" id="A0A062VMT0"/>
<keyword evidence="8" id="KW-1185">Reference proteome</keyword>
<comment type="subcellular location">
    <subcellularLocation>
        <location evidence="1">Cell membrane</location>
    </subcellularLocation>
</comment>
<dbReference type="STRING" id="1280954.HPO_06082"/>
<dbReference type="InterPro" id="IPR029044">
    <property type="entry name" value="Nucleotide-diphossugar_trans"/>
</dbReference>
<protein>
    <submittedName>
        <fullName evidence="7">Glycosyl transferase</fullName>
    </submittedName>
</protein>
<evidence type="ECO:0000256" key="2">
    <source>
        <dbReference type="ARBA" id="ARBA00022475"/>
    </source>
</evidence>
<dbReference type="eggNOG" id="COG1215">
    <property type="taxonomic scope" value="Bacteria"/>
</dbReference>
<organism evidence="7 8">
    <name type="scientific">Hyphomonas polymorpha PS728</name>
    <dbReference type="NCBI Taxonomy" id="1280954"/>
    <lineage>
        <taxon>Bacteria</taxon>
        <taxon>Pseudomonadati</taxon>
        <taxon>Pseudomonadota</taxon>
        <taxon>Alphaproteobacteria</taxon>
        <taxon>Hyphomonadales</taxon>
        <taxon>Hyphomonadaceae</taxon>
        <taxon>Hyphomonas</taxon>
    </lineage>
</organism>